<accession>A0ABX8Z819</accession>
<dbReference type="InterPro" id="IPR009081">
    <property type="entry name" value="PP-bd_ACP"/>
</dbReference>
<dbReference type="InterPro" id="IPR023213">
    <property type="entry name" value="CAT-like_dom_sf"/>
</dbReference>
<feature type="domain" description="Carrier" evidence="4">
    <location>
        <begin position="970"/>
        <end position="1045"/>
    </location>
</feature>
<dbReference type="Gene3D" id="3.30.559.10">
    <property type="entry name" value="Chloramphenicol acetyltransferase-like domain"/>
    <property type="match status" value="1"/>
</dbReference>
<dbReference type="Gene3D" id="3.40.50.12780">
    <property type="entry name" value="N-terminal domain of ligase-like"/>
    <property type="match status" value="1"/>
</dbReference>
<reference evidence="5 6" key="1">
    <citation type="submission" date="2021-08" db="EMBL/GenBank/DDBJ databases">
        <title>complete genome sequencing of Deefgea sp. D25.</title>
        <authorList>
            <person name="Bae J.-W."/>
            <person name="Gim D.-H."/>
        </authorList>
    </citation>
    <scope>NUCLEOTIDE SEQUENCE [LARGE SCALE GENOMIC DNA]</scope>
    <source>
        <strain evidence="5 6">D25</strain>
    </source>
</reference>
<dbReference type="InterPro" id="IPR025110">
    <property type="entry name" value="AMP-bd_C"/>
</dbReference>
<dbReference type="PANTHER" id="PTHR45527:SF1">
    <property type="entry name" value="FATTY ACID SYNTHASE"/>
    <property type="match status" value="1"/>
</dbReference>
<dbReference type="Pfam" id="PF00975">
    <property type="entry name" value="Thioesterase"/>
    <property type="match status" value="1"/>
</dbReference>
<dbReference type="InterPro" id="IPR036736">
    <property type="entry name" value="ACP-like_sf"/>
</dbReference>
<evidence type="ECO:0000313" key="6">
    <source>
        <dbReference type="Proteomes" id="UP000825679"/>
    </source>
</evidence>
<dbReference type="InterPro" id="IPR020806">
    <property type="entry name" value="PKS_PP-bd"/>
</dbReference>
<evidence type="ECO:0000259" key="4">
    <source>
        <dbReference type="PROSITE" id="PS50075"/>
    </source>
</evidence>
<dbReference type="PROSITE" id="PS00012">
    <property type="entry name" value="PHOSPHOPANTETHEINE"/>
    <property type="match status" value="1"/>
</dbReference>
<dbReference type="Proteomes" id="UP000825679">
    <property type="component" value="Chromosome"/>
</dbReference>
<dbReference type="Gene3D" id="3.40.50.1820">
    <property type="entry name" value="alpha/beta hydrolase"/>
    <property type="match status" value="1"/>
</dbReference>
<organism evidence="5 6">
    <name type="scientific">Deefgea tanakiae</name>
    <dbReference type="NCBI Taxonomy" id="2865840"/>
    <lineage>
        <taxon>Bacteria</taxon>
        <taxon>Pseudomonadati</taxon>
        <taxon>Pseudomonadota</taxon>
        <taxon>Betaproteobacteria</taxon>
        <taxon>Neisseriales</taxon>
        <taxon>Chitinibacteraceae</taxon>
        <taxon>Deefgea</taxon>
    </lineage>
</organism>
<dbReference type="PROSITE" id="PS50075">
    <property type="entry name" value="CARRIER"/>
    <property type="match status" value="1"/>
</dbReference>
<dbReference type="InterPro" id="IPR020802">
    <property type="entry name" value="TesA-like"/>
</dbReference>
<evidence type="ECO:0000313" key="5">
    <source>
        <dbReference type="EMBL" id="QZA78742.1"/>
    </source>
</evidence>
<dbReference type="SMART" id="SM00824">
    <property type="entry name" value="PKS_TE"/>
    <property type="match status" value="1"/>
</dbReference>
<dbReference type="SUPFAM" id="SSF47336">
    <property type="entry name" value="ACP-like"/>
    <property type="match status" value="1"/>
</dbReference>
<proteinExistence type="predicted"/>
<dbReference type="InterPro" id="IPR006162">
    <property type="entry name" value="Ppantetheine_attach_site"/>
</dbReference>
<dbReference type="InterPro" id="IPR010071">
    <property type="entry name" value="AA_adenyl_dom"/>
</dbReference>
<dbReference type="InterPro" id="IPR000873">
    <property type="entry name" value="AMP-dep_synth/lig_dom"/>
</dbReference>
<dbReference type="InterPro" id="IPR001242">
    <property type="entry name" value="Condensation_dom"/>
</dbReference>
<dbReference type="Gene3D" id="3.30.300.30">
    <property type="match status" value="1"/>
</dbReference>
<dbReference type="CDD" id="cd05930">
    <property type="entry name" value="A_NRPS"/>
    <property type="match status" value="1"/>
</dbReference>
<evidence type="ECO:0000256" key="3">
    <source>
        <dbReference type="ARBA" id="ARBA00022553"/>
    </source>
</evidence>
<evidence type="ECO:0000256" key="2">
    <source>
        <dbReference type="ARBA" id="ARBA00022450"/>
    </source>
</evidence>
<comment type="cofactor">
    <cofactor evidence="1">
        <name>pantetheine 4'-phosphate</name>
        <dbReference type="ChEBI" id="CHEBI:47942"/>
    </cofactor>
</comment>
<name>A0ABX8Z819_9NEIS</name>
<dbReference type="PANTHER" id="PTHR45527">
    <property type="entry name" value="NONRIBOSOMAL PEPTIDE SYNTHETASE"/>
    <property type="match status" value="1"/>
</dbReference>
<dbReference type="Pfam" id="PF00501">
    <property type="entry name" value="AMP-binding"/>
    <property type="match status" value="1"/>
</dbReference>
<keyword evidence="3" id="KW-0597">Phosphoprotein</keyword>
<dbReference type="InterPro" id="IPR042099">
    <property type="entry name" value="ANL_N_sf"/>
</dbReference>
<dbReference type="NCBIfam" id="TIGR01733">
    <property type="entry name" value="AA-adenyl-dom"/>
    <property type="match status" value="1"/>
</dbReference>
<evidence type="ECO:0000256" key="1">
    <source>
        <dbReference type="ARBA" id="ARBA00001957"/>
    </source>
</evidence>
<dbReference type="Pfam" id="PF00550">
    <property type="entry name" value="PP-binding"/>
    <property type="match status" value="1"/>
</dbReference>
<gene>
    <name evidence="5" type="ORF">K4H28_04865</name>
</gene>
<dbReference type="Pfam" id="PF13193">
    <property type="entry name" value="AMP-binding_C"/>
    <property type="match status" value="1"/>
</dbReference>
<dbReference type="SUPFAM" id="SSF53474">
    <property type="entry name" value="alpha/beta-Hydrolases"/>
    <property type="match status" value="1"/>
</dbReference>
<dbReference type="EMBL" id="CP081150">
    <property type="protein sequence ID" value="QZA78742.1"/>
    <property type="molecule type" value="Genomic_DNA"/>
</dbReference>
<protein>
    <submittedName>
        <fullName evidence="5">Amino acid adenylation domain-containing protein</fullName>
    </submittedName>
</protein>
<dbReference type="InterPro" id="IPR045851">
    <property type="entry name" value="AMP-bd_C_sf"/>
</dbReference>
<keyword evidence="2" id="KW-0596">Phosphopantetheine</keyword>
<keyword evidence="6" id="KW-1185">Reference proteome</keyword>
<dbReference type="Gene3D" id="3.30.559.30">
    <property type="entry name" value="Nonribosomal peptide synthetase, condensation domain"/>
    <property type="match status" value="1"/>
</dbReference>
<dbReference type="RefSeq" id="WP_221007264.1">
    <property type="nucleotide sequence ID" value="NZ_CP081150.1"/>
</dbReference>
<dbReference type="Pfam" id="PF00668">
    <property type="entry name" value="Condensation"/>
    <property type="match status" value="1"/>
</dbReference>
<dbReference type="InterPro" id="IPR029058">
    <property type="entry name" value="AB_hydrolase_fold"/>
</dbReference>
<dbReference type="InterPro" id="IPR001031">
    <property type="entry name" value="Thioesterase"/>
</dbReference>
<dbReference type="SMART" id="SM00823">
    <property type="entry name" value="PKS_PP"/>
    <property type="match status" value="1"/>
</dbReference>
<dbReference type="SUPFAM" id="SSF56801">
    <property type="entry name" value="Acetyl-CoA synthetase-like"/>
    <property type="match status" value="1"/>
</dbReference>
<sequence>MTANSARLPATSAQFGIWMGQQMAPLSPCYLTAEAIELTGVLDLAALSATVRDVLNHSATLHIRFEMNDEGLWLWPQTPSAQLEYIDFRGEADPDAAAQQWIKQSLSVLCDPTKDTLYRSAVLQTADDQQRWYLQVHHIAIDGFGYGLICQAVAARYSAIVQNQTLPVLPDWSLDKVLQAEKTYQENGKLAQDKAFWIAHMQQAPGAATIDAAQELSDDVLRHSTRLSRNELGVLQRAAQLAGQDWGSWMLAAISGWLVKQSGQRQLTFGLPVMNRLGTPAINIPCMAMNIVPMSVNVDPANTMQALSAQLAGSVRMIRPHLYYRYGWIRADLGLLEIGKHLFNQAVNIMPFDRHAPFAGLTSVIHPITAGPVKDLNISVSVLNAEWRVCMEANPNAYSLARLAELHSDLMAWLAALASTPPTEPLSKLLRNLPPLSQMTGAAVERPVSPVITQLIAMGEQFGDKNAIEFVPDNGLASDALTYAQLLARVQQLATRLVTNGLQANDKVVILMPRSPDAIIAILATLWAGGCYVPLDPLGPTMRLERVLLDANAQQIMTLKCWADKAGGVAHLVLLDQNDENQATSLIPAYTTPAVSDPAYLLYTSGSTGAPNGVLLGHGALSQFVASSAQLYQIKSSDRVLQFAPLHFDASIEEIFLALCNGATLVLRTDAMLDSGAAFSQFIAAKRISVLDLPTAYWHELAHALTDEQAQLFSSVRLTIIGGEAALPERARRWQNLFAEQTLLNSYGPTEASIIATTAALSGPNCVWDGSDSVPIGAPRPGVTAQIVDEHLYPVPLGQAGELLLCGEALALHYHGQPELTARRFVTLSKQVPELRAYRTGDRACLQDGQLRFLGRLDNEIKISGLRIDPSEIENALLSNTALSEVAVVAVPRHHCGYALAAFVVCAEQANSDNRLSSAQLRAFLTELLPAPAIPNHWHFLANLPRNVNGKIDRKHLAGLVSQREVGELPDASPLEQQIMQVWFDVLGEMPVGVQANFFDLGGKSLQAIQVSSQLSRALQREVAASALFNHATVQALAKALSAPVAHRPPVPMDGQTNLEQNAAFAPLLTIQQGTLPALFCLHPAEGLSWCYLSLAKHLPDVTIYGLQADHQRLASSFDAQVESYVERIVRQQPQGPYRMLGWSLGGALAHEIAARLQARGEHVELVAMMDSYPAAAFVDWREPTLHDALITVLSVNGEIASDALSVDDIYQRLMRPSSPFSALGRGALERLGQGVWHSMKLFRESQTATFAGDVLLFRAGRDNKDTPVPATWLPYLSGKIECVELDCNHFGMSDPAPMRVIGQALAARLAL</sequence>
<dbReference type="SUPFAM" id="SSF52777">
    <property type="entry name" value="CoA-dependent acyltransferases"/>
    <property type="match status" value="2"/>
</dbReference>